<protein>
    <submittedName>
        <fullName evidence="1">Uncharacterized protein</fullName>
    </submittedName>
</protein>
<evidence type="ECO:0000313" key="1">
    <source>
        <dbReference type="EMBL" id="GJT10768.1"/>
    </source>
</evidence>
<comment type="caution">
    <text evidence="1">The sequence shown here is derived from an EMBL/GenBank/DDBJ whole genome shotgun (WGS) entry which is preliminary data.</text>
</comment>
<accession>A0ABQ5BAB9</accession>
<sequence length="217" mass="24521">MIGSCKKSKETQTLVRGFEPWVSKKGGEKENVGGFEMGMITLSSWVRDTKDITIGSNPFLRPYPHTILYHITDFDLAVNISQSFNWEDFLNTFEEIDYDSLKPPKSLLKWYHYLSDEYKDNGRFWGSKSGCNESDVKPSWKDIEKAKACMLAKAQASEASSKAKVEACGSKVKVEACGSKAKLQASTKTLIVKSLVPITNCIQLMFENDKDEIINWH</sequence>
<name>A0ABQ5BAB9_9ASTR</name>
<dbReference type="EMBL" id="BQNB010013013">
    <property type="protein sequence ID" value="GJT10768.1"/>
    <property type="molecule type" value="Genomic_DNA"/>
</dbReference>
<dbReference type="Proteomes" id="UP001151760">
    <property type="component" value="Unassembled WGS sequence"/>
</dbReference>
<evidence type="ECO:0000313" key="2">
    <source>
        <dbReference type="Proteomes" id="UP001151760"/>
    </source>
</evidence>
<proteinExistence type="predicted"/>
<reference evidence="1" key="2">
    <citation type="submission" date="2022-01" db="EMBL/GenBank/DDBJ databases">
        <authorList>
            <person name="Yamashiro T."/>
            <person name="Shiraishi A."/>
            <person name="Satake H."/>
            <person name="Nakayama K."/>
        </authorList>
    </citation>
    <scope>NUCLEOTIDE SEQUENCE</scope>
</reference>
<organism evidence="1 2">
    <name type="scientific">Tanacetum coccineum</name>
    <dbReference type="NCBI Taxonomy" id="301880"/>
    <lineage>
        <taxon>Eukaryota</taxon>
        <taxon>Viridiplantae</taxon>
        <taxon>Streptophyta</taxon>
        <taxon>Embryophyta</taxon>
        <taxon>Tracheophyta</taxon>
        <taxon>Spermatophyta</taxon>
        <taxon>Magnoliopsida</taxon>
        <taxon>eudicotyledons</taxon>
        <taxon>Gunneridae</taxon>
        <taxon>Pentapetalae</taxon>
        <taxon>asterids</taxon>
        <taxon>campanulids</taxon>
        <taxon>Asterales</taxon>
        <taxon>Asteraceae</taxon>
        <taxon>Asteroideae</taxon>
        <taxon>Anthemideae</taxon>
        <taxon>Anthemidinae</taxon>
        <taxon>Tanacetum</taxon>
    </lineage>
</organism>
<keyword evidence="2" id="KW-1185">Reference proteome</keyword>
<reference evidence="1" key="1">
    <citation type="journal article" date="2022" name="Int. J. Mol. Sci.">
        <title>Draft Genome of Tanacetum Coccineum: Genomic Comparison of Closely Related Tanacetum-Family Plants.</title>
        <authorList>
            <person name="Yamashiro T."/>
            <person name="Shiraishi A."/>
            <person name="Nakayama K."/>
            <person name="Satake H."/>
        </authorList>
    </citation>
    <scope>NUCLEOTIDE SEQUENCE</scope>
</reference>
<gene>
    <name evidence="1" type="ORF">Tco_0857810</name>
</gene>